<name>A0A5C6U599_9BURK</name>
<gene>
    <name evidence="2" type="ORF">FSC37_17115</name>
</gene>
<proteinExistence type="predicted"/>
<evidence type="ECO:0000313" key="3">
    <source>
        <dbReference type="Proteomes" id="UP000321832"/>
    </source>
</evidence>
<sequence>MAVGGGRVPDYPGADESNWRGIVVPWFVYRGPVFSVDERGIRGRFVDTSHWELDFTATAAFNTRENERRAGMPELDYLFGIGPQLVYKGWQGAGGSGASAHFKLRAIQSTDFKRVDSRGGTFSTELRWREFGVLGSGSVLTASIEPTWASQPLQRYFYGVSASEATATRPAYEARAGYLGTDFGLSLRQRLARCVVVRRRRGSLAARRGQPRQPAARLEDQPHARLRPRVDTVAQQRDGQLISVRRRAAPSRTAPLGGRSEVTGGR</sequence>
<protein>
    <submittedName>
        <fullName evidence="2">MipA/OmpV family protein</fullName>
    </submittedName>
</protein>
<comment type="caution">
    <text evidence="2">The sequence shown here is derived from an EMBL/GenBank/DDBJ whole genome shotgun (WGS) entry which is preliminary data.</text>
</comment>
<evidence type="ECO:0000313" key="2">
    <source>
        <dbReference type="EMBL" id="TXC66888.1"/>
    </source>
</evidence>
<accession>A0A5C6U599</accession>
<keyword evidence="3" id="KW-1185">Reference proteome</keyword>
<dbReference type="Proteomes" id="UP000321832">
    <property type="component" value="Unassembled WGS sequence"/>
</dbReference>
<reference evidence="2 3" key="1">
    <citation type="submission" date="2019-08" db="EMBL/GenBank/DDBJ databases">
        <authorList>
            <person name="Khan S.A."/>
            <person name="Jeon C.O."/>
            <person name="Jeong S.E."/>
        </authorList>
    </citation>
    <scope>NUCLEOTIDE SEQUENCE [LARGE SCALE GENOMIC DNA]</scope>
    <source>
        <strain evidence="3">IMCC1728</strain>
    </source>
</reference>
<evidence type="ECO:0000256" key="1">
    <source>
        <dbReference type="SAM" id="MobiDB-lite"/>
    </source>
</evidence>
<organism evidence="2 3">
    <name type="scientific">Piscinibacter aquaticus</name>
    <dbReference type="NCBI Taxonomy" id="392597"/>
    <lineage>
        <taxon>Bacteria</taxon>
        <taxon>Pseudomonadati</taxon>
        <taxon>Pseudomonadota</taxon>
        <taxon>Betaproteobacteria</taxon>
        <taxon>Burkholderiales</taxon>
        <taxon>Sphaerotilaceae</taxon>
        <taxon>Piscinibacter</taxon>
    </lineage>
</organism>
<feature type="compositionally biased region" description="Low complexity" evidence="1">
    <location>
        <begin position="205"/>
        <end position="216"/>
    </location>
</feature>
<dbReference type="InterPro" id="IPR010583">
    <property type="entry name" value="MipA"/>
</dbReference>
<dbReference type="Pfam" id="PF06629">
    <property type="entry name" value="MipA"/>
    <property type="match status" value="1"/>
</dbReference>
<dbReference type="EMBL" id="VOPW01000001">
    <property type="protein sequence ID" value="TXC66888.1"/>
    <property type="molecule type" value="Genomic_DNA"/>
</dbReference>
<dbReference type="AlphaFoldDB" id="A0A5C6U599"/>
<feature type="region of interest" description="Disordered" evidence="1">
    <location>
        <begin position="203"/>
        <end position="266"/>
    </location>
</feature>